<protein>
    <recommendedName>
        <fullName evidence="4">Integral membrane protein</fullName>
    </recommendedName>
</protein>
<dbReference type="Proteomes" id="UP000295447">
    <property type="component" value="Unassembled WGS sequence"/>
</dbReference>
<reference evidence="2 3" key="1">
    <citation type="submission" date="2019-03" db="EMBL/GenBank/DDBJ databases">
        <title>Genomic Encyclopedia of Type Strains, Phase III (KMG-III): the genomes of soil and plant-associated and newly described type strains.</title>
        <authorList>
            <person name="Whitman W."/>
        </authorList>
    </citation>
    <scope>NUCLEOTIDE SEQUENCE [LARGE SCALE GENOMIC DNA]</scope>
    <source>
        <strain evidence="2 3">VKM Ac-2570</strain>
    </source>
</reference>
<feature type="transmembrane region" description="Helical" evidence="1">
    <location>
        <begin position="58"/>
        <end position="77"/>
    </location>
</feature>
<name>A0A4R7ZZN8_9ACTN</name>
<feature type="transmembrane region" description="Helical" evidence="1">
    <location>
        <begin position="31"/>
        <end position="51"/>
    </location>
</feature>
<dbReference type="AlphaFoldDB" id="A0A4R7ZZN8"/>
<proteinExistence type="predicted"/>
<accession>A0A4R7ZZN8</accession>
<evidence type="ECO:0000313" key="3">
    <source>
        <dbReference type="Proteomes" id="UP000295447"/>
    </source>
</evidence>
<keyword evidence="1" id="KW-0472">Membrane</keyword>
<comment type="caution">
    <text evidence="2">The sequence shown here is derived from an EMBL/GenBank/DDBJ whole genome shotgun (WGS) entry which is preliminary data.</text>
</comment>
<keyword evidence="3" id="KW-1185">Reference proteome</keyword>
<evidence type="ECO:0008006" key="4">
    <source>
        <dbReference type="Google" id="ProtNLM"/>
    </source>
</evidence>
<dbReference type="RefSeq" id="WP_134114153.1">
    <property type="nucleotide sequence ID" value="NZ_SODF01000001.1"/>
</dbReference>
<sequence length="114" mass="11664">MKRFGLVVLGLLAVADLFTPLMTDGDHPPMSIAIGSSALGLLSLVLVGLAWRGKRWPLIPLLTLRIASALLSVPAFFVSDVPAAAVIAAGVSVVATIIGAVAVLLPSRELAGAR</sequence>
<keyword evidence="1" id="KW-1133">Transmembrane helix</keyword>
<keyword evidence="1" id="KW-0812">Transmembrane</keyword>
<dbReference type="EMBL" id="SODF01000001">
    <property type="protein sequence ID" value="TDW21260.1"/>
    <property type="molecule type" value="Genomic_DNA"/>
</dbReference>
<feature type="transmembrane region" description="Helical" evidence="1">
    <location>
        <begin position="83"/>
        <end position="105"/>
    </location>
</feature>
<gene>
    <name evidence="2" type="ORF">EV650_0077</name>
</gene>
<evidence type="ECO:0000256" key="1">
    <source>
        <dbReference type="SAM" id="Phobius"/>
    </source>
</evidence>
<organism evidence="2 3">
    <name type="scientific">Kribbella kalugense</name>
    <dbReference type="NCBI Taxonomy" id="2512221"/>
    <lineage>
        <taxon>Bacteria</taxon>
        <taxon>Bacillati</taxon>
        <taxon>Actinomycetota</taxon>
        <taxon>Actinomycetes</taxon>
        <taxon>Propionibacteriales</taxon>
        <taxon>Kribbellaceae</taxon>
        <taxon>Kribbella</taxon>
    </lineage>
</organism>
<evidence type="ECO:0000313" key="2">
    <source>
        <dbReference type="EMBL" id="TDW21260.1"/>
    </source>
</evidence>